<protein>
    <recommendedName>
        <fullName evidence="5">Pappalysin-1 SD scarf domain-containing protein</fullName>
    </recommendedName>
</protein>
<evidence type="ECO:0000256" key="4">
    <source>
        <dbReference type="SAM" id="MobiDB-lite"/>
    </source>
</evidence>
<gene>
    <name evidence="6" type="ORF">XENORESO_001916</name>
</gene>
<feature type="domain" description="Pappalysin-1 SD scarf" evidence="5">
    <location>
        <begin position="56"/>
        <end position="198"/>
    </location>
</feature>
<evidence type="ECO:0000259" key="5">
    <source>
        <dbReference type="Pfam" id="PF25900"/>
    </source>
</evidence>
<accession>A0ABV0WE99</accession>
<dbReference type="Pfam" id="PF13948">
    <property type="entry name" value="DUF4215"/>
    <property type="match status" value="1"/>
</dbReference>
<keyword evidence="3" id="KW-1015">Disulfide bond</keyword>
<dbReference type="PANTHER" id="PTHR46130:SF1">
    <property type="entry name" value="PAPPALYSIN-2"/>
    <property type="match status" value="1"/>
</dbReference>
<keyword evidence="2" id="KW-0677">Repeat</keyword>
<evidence type="ECO:0000313" key="7">
    <source>
        <dbReference type="Proteomes" id="UP001444071"/>
    </source>
</evidence>
<sequence length="366" mass="40255">MLLASTVEPARKTASSTSTPFRPPHLVSATRQATGHLKRQWAPFQFYANTCRQVTGERQTLPVVWPPDVEQPCEPSLQAWSPELSLYDTNVTSPCPETEGCTLTLRFLHPVIPHRLTLWVTYSSSISGNPAVANIELITDAGNGIYLGPQHVFCDMPLTLRLDTNNVAISAIKLCTFDEKMEIDAAMLSSGPSSPLCSGCQPVLYRVQRQPPFTSKSPPPQMEQTFTDSSVIRGVKYQYMIQVEMDRLLSRPSLPLVYTYGQAYCGDGVIQGTEECDDSNLLDGDGCSKKCYKEMGFNCHGEPSQCYVFDGDGVCEEFERDSSVQDCGYFTPLGYTDQWASSASASHQDPNLCPAQAATGEPSFPK</sequence>
<dbReference type="InterPro" id="IPR043543">
    <property type="entry name" value="PAPPA/PAPPA2"/>
</dbReference>
<evidence type="ECO:0000256" key="1">
    <source>
        <dbReference type="ARBA" id="ARBA00022729"/>
    </source>
</evidence>
<feature type="region of interest" description="Disordered" evidence="4">
    <location>
        <begin position="341"/>
        <end position="366"/>
    </location>
</feature>
<proteinExistence type="predicted"/>
<feature type="region of interest" description="Disordered" evidence="4">
    <location>
        <begin position="1"/>
        <end position="25"/>
    </location>
</feature>
<keyword evidence="7" id="KW-1185">Reference proteome</keyword>
<reference evidence="6 7" key="1">
    <citation type="submission" date="2021-06" db="EMBL/GenBank/DDBJ databases">
        <authorList>
            <person name="Palmer J.M."/>
        </authorList>
    </citation>
    <scope>NUCLEOTIDE SEQUENCE [LARGE SCALE GENOMIC DNA]</scope>
    <source>
        <strain evidence="6 7">XR_2019</strain>
        <tissue evidence="6">Muscle</tissue>
    </source>
</reference>
<feature type="non-terminal residue" evidence="6">
    <location>
        <position position="366"/>
    </location>
</feature>
<evidence type="ECO:0000256" key="3">
    <source>
        <dbReference type="ARBA" id="ARBA00023157"/>
    </source>
</evidence>
<keyword evidence="1" id="KW-0732">Signal</keyword>
<evidence type="ECO:0000256" key="2">
    <source>
        <dbReference type="ARBA" id="ARBA00022737"/>
    </source>
</evidence>
<dbReference type="NCBIfam" id="TIGR02232">
    <property type="entry name" value="myxo_disulf_rpt"/>
    <property type="match status" value="1"/>
</dbReference>
<organism evidence="6 7">
    <name type="scientific">Xenotaenia resolanae</name>
    <dbReference type="NCBI Taxonomy" id="208358"/>
    <lineage>
        <taxon>Eukaryota</taxon>
        <taxon>Metazoa</taxon>
        <taxon>Chordata</taxon>
        <taxon>Craniata</taxon>
        <taxon>Vertebrata</taxon>
        <taxon>Euteleostomi</taxon>
        <taxon>Actinopterygii</taxon>
        <taxon>Neopterygii</taxon>
        <taxon>Teleostei</taxon>
        <taxon>Neoteleostei</taxon>
        <taxon>Acanthomorphata</taxon>
        <taxon>Ovalentaria</taxon>
        <taxon>Atherinomorphae</taxon>
        <taxon>Cyprinodontiformes</taxon>
        <taxon>Goodeidae</taxon>
        <taxon>Xenotaenia</taxon>
    </lineage>
</organism>
<dbReference type="InterPro" id="IPR011936">
    <property type="entry name" value="Myxo_disulph_rpt"/>
</dbReference>
<dbReference type="InterPro" id="IPR058897">
    <property type="entry name" value="PAPPA_SD_C"/>
</dbReference>
<dbReference type="PANTHER" id="PTHR46130">
    <property type="entry name" value="LAMGL DOMAIN-CONTAINING PROTEIN"/>
    <property type="match status" value="1"/>
</dbReference>
<dbReference type="Pfam" id="PF25900">
    <property type="entry name" value="PAPPA"/>
    <property type="match status" value="1"/>
</dbReference>
<name>A0ABV0WE99_9TELE</name>
<comment type="caution">
    <text evidence="6">The sequence shown here is derived from an EMBL/GenBank/DDBJ whole genome shotgun (WGS) entry which is preliminary data.</text>
</comment>
<dbReference type="EMBL" id="JAHRIM010041360">
    <property type="protein sequence ID" value="MEQ2267118.1"/>
    <property type="molecule type" value="Genomic_DNA"/>
</dbReference>
<evidence type="ECO:0000313" key="6">
    <source>
        <dbReference type="EMBL" id="MEQ2267118.1"/>
    </source>
</evidence>
<dbReference type="Proteomes" id="UP001444071">
    <property type="component" value="Unassembled WGS sequence"/>
</dbReference>